<dbReference type="Proteomes" id="UP000607653">
    <property type="component" value="Unassembled WGS sequence"/>
</dbReference>
<accession>A0A822Y595</accession>
<protein>
    <submittedName>
        <fullName evidence="2">Uncharacterized protein</fullName>
    </submittedName>
</protein>
<evidence type="ECO:0000313" key="2">
    <source>
        <dbReference type="EMBL" id="DAD26386.1"/>
    </source>
</evidence>
<feature type="region of interest" description="Disordered" evidence="1">
    <location>
        <begin position="120"/>
        <end position="144"/>
    </location>
</feature>
<keyword evidence="3" id="KW-1185">Reference proteome</keyword>
<gene>
    <name evidence="2" type="ORF">HUJ06_027854</name>
</gene>
<dbReference type="AlphaFoldDB" id="A0A822Y595"/>
<dbReference type="EMBL" id="DUZY01000002">
    <property type="protein sequence ID" value="DAD26386.1"/>
    <property type="molecule type" value="Genomic_DNA"/>
</dbReference>
<comment type="caution">
    <text evidence="2">The sequence shown here is derived from an EMBL/GenBank/DDBJ whole genome shotgun (WGS) entry which is preliminary data.</text>
</comment>
<sequence length="144" mass="16315">MVVELGDFRNLVVFNVCNNSLTGQVDNKICSSSSSIQILDLSAKQFFWWPFGKRICRTAVLIILRSDIFHFLGLGFRMDCEELANPNGILLHRIMRDSKVDSTAGDSCLSLVKSLPDGWGEREGGEMSRLRQERRGEEQNARFT</sequence>
<reference evidence="2 3" key="1">
    <citation type="journal article" date="2020" name="Mol. Biol. Evol.">
        <title>Distinct Expression and Methylation Patterns for Genes with Different Fates following a Single Whole-Genome Duplication in Flowering Plants.</title>
        <authorList>
            <person name="Shi T."/>
            <person name="Rahmani R.S."/>
            <person name="Gugger P.F."/>
            <person name="Wang M."/>
            <person name="Li H."/>
            <person name="Zhang Y."/>
            <person name="Li Z."/>
            <person name="Wang Q."/>
            <person name="Van de Peer Y."/>
            <person name="Marchal K."/>
            <person name="Chen J."/>
        </authorList>
    </citation>
    <scope>NUCLEOTIDE SEQUENCE [LARGE SCALE GENOMIC DNA]</scope>
    <source>
        <tissue evidence="2">Leaf</tissue>
    </source>
</reference>
<organism evidence="2 3">
    <name type="scientific">Nelumbo nucifera</name>
    <name type="common">Sacred lotus</name>
    <dbReference type="NCBI Taxonomy" id="4432"/>
    <lineage>
        <taxon>Eukaryota</taxon>
        <taxon>Viridiplantae</taxon>
        <taxon>Streptophyta</taxon>
        <taxon>Embryophyta</taxon>
        <taxon>Tracheophyta</taxon>
        <taxon>Spermatophyta</taxon>
        <taxon>Magnoliopsida</taxon>
        <taxon>Proteales</taxon>
        <taxon>Nelumbonaceae</taxon>
        <taxon>Nelumbo</taxon>
    </lineage>
</organism>
<evidence type="ECO:0000313" key="3">
    <source>
        <dbReference type="Proteomes" id="UP000607653"/>
    </source>
</evidence>
<evidence type="ECO:0000256" key="1">
    <source>
        <dbReference type="SAM" id="MobiDB-lite"/>
    </source>
</evidence>
<proteinExistence type="predicted"/>
<name>A0A822Y595_NELNU</name>